<dbReference type="RefSeq" id="WP_245793308.1">
    <property type="nucleotide sequence ID" value="NZ_FQWZ01000008.1"/>
</dbReference>
<comment type="subcellular location">
    <subcellularLocation>
        <location evidence="1">Cell envelope</location>
    </subcellularLocation>
</comment>
<dbReference type="GO" id="GO:0005886">
    <property type="term" value="C:plasma membrane"/>
    <property type="evidence" value="ECO:0007669"/>
    <property type="project" value="TreeGrafter"/>
</dbReference>
<dbReference type="GO" id="GO:0017004">
    <property type="term" value="P:cytochrome complex assembly"/>
    <property type="evidence" value="ECO:0007669"/>
    <property type="project" value="UniProtKB-KW"/>
</dbReference>
<feature type="domain" description="Cytochrome c-type biogenesis protein H TPR" evidence="7">
    <location>
        <begin position="127"/>
        <end position="263"/>
    </location>
</feature>
<feature type="transmembrane region" description="Helical" evidence="5">
    <location>
        <begin position="6"/>
        <end position="23"/>
    </location>
</feature>
<dbReference type="PANTHER" id="PTHR47870:SF1">
    <property type="entry name" value="CYTOCHROME C-TYPE BIOGENESIS PROTEIN CCMH"/>
    <property type="match status" value="1"/>
</dbReference>
<protein>
    <submittedName>
        <fullName evidence="8">Cytochrome c-type biogenesis protein CcmH</fullName>
    </submittedName>
</protein>
<dbReference type="InterPro" id="IPR056413">
    <property type="entry name" value="TPR_CcmH_CycH"/>
</dbReference>
<dbReference type="InterPro" id="IPR056412">
    <property type="entry name" value="Ig_CycH"/>
</dbReference>
<evidence type="ECO:0000256" key="1">
    <source>
        <dbReference type="ARBA" id="ARBA00004196"/>
    </source>
</evidence>
<organism evidence="8 9">
    <name type="scientific">Hydrocarboniphaga daqingensis</name>
    <dbReference type="NCBI Taxonomy" id="490188"/>
    <lineage>
        <taxon>Bacteria</taxon>
        <taxon>Pseudomonadati</taxon>
        <taxon>Pseudomonadota</taxon>
        <taxon>Gammaproteobacteria</taxon>
        <taxon>Nevskiales</taxon>
        <taxon>Nevskiaceae</taxon>
        <taxon>Hydrocarboniphaga</taxon>
    </lineage>
</organism>
<evidence type="ECO:0000313" key="9">
    <source>
        <dbReference type="Proteomes" id="UP000199758"/>
    </source>
</evidence>
<keyword evidence="2" id="KW-0677">Repeat</keyword>
<keyword evidence="9" id="KW-1185">Reference proteome</keyword>
<dbReference type="NCBIfam" id="TIGR03142">
    <property type="entry name" value="cytochro_ccmI"/>
    <property type="match status" value="1"/>
</dbReference>
<evidence type="ECO:0000259" key="6">
    <source>
        <dbReference type="Pfam" id="PF23892"/>
    </source>
</evidence>
<dbReference type="PANTHER" id="PTHR47870">
    <property type="entry name" value="CYTOCHROME C-TYPE BIOGENESIS PROTEIN CCMH"/>
    <property type="match status" value="1"/>
</dbReference>
<proteinExistence type="predicted"/>
<evidence type="ECO:0000256" key="2">
    <source>
        <dbReference type="ARBA" id="ARBA00022737"/>
    </source>
</evidence>
<reference evidence="8 9" key="1">
    <citation type="submission" date="2016-11" db="EMBL/GenBank/DDBJ databases">
        <authorList>
            <person name="Jaros S."/>
            <person name="Januszkiewicz K."/>
            <person name="Wedrychowicz H."/>
        </authorList>
    </citation>
    <scope>NUCLEOTIDE SEQUENCE [LARGE SCALE GENOMIC DNA]</scope>
    <source>
        <strain evidence="8 9">CGMCC 1.7049</strain>
    </source>
</reference>
<name>A0A1M5RSM9_9GAMM</name>
<dbReference type="AlphaFoldDB" id="A0A1M5RSM9"/>
<keyword evidence="3" id="KW-0201">Cytochrome c-type biogenesis</keyword>
<dbReference type="InterPro" id="IPR017560">
    <property type="entry name" value="Cyt_c_biogenesis_CcmI"/>
</dbReference>
<feature type="domain" description="Cytochrome c-type biogenesis protein H Ig-like" evidence="6">
    <location>
        <begin position="305"/>
        <end position="412"/>
    </location>
</feature>
<gene>
    <name evidence="8" type="ORF">SAMN04488068_3177</name>
</gene>
<dbReference type="Pfam" id="PF23892">
    <property type="entry name" value="Ig_CycH"/>
    <property type="match status" value="1"/>
</dbReference>
<dbReference type="STRING" id="490188.SAMN04488068_3177"/>
<evidence type="ECO:0000256" key="4">
    <source>
        <dbReference type="ARBA" id="ARBA00022803"/>
    </source>
</evidence>
<keyword evidence="5" id="KW-0472">Membrane</keyword>
<dbReference type="InterPro" id="IPR051263">
    <property type="entry name" value="C-type_cytochrome_biogenesis"/>
</dbReference>
<evidence type="ECO:0000256" key="3">
    <source>
        <dbReference type="ARBA" id="ARBA00022748"/>
    </source>
</evidence>
<accession>A0A1M5RSM9</accession>
<dbReference type="Gene3D" id="1.25.40.10">
    <property type="entry name" value="Tetratricopeptide repeat domain"/>
    <property type="match status" value="1"/>
</dbReference>
<dbReference type="SUPFAM" id="SSF48452">
    <property type="entry name" value="TPR-like"/>
    <property type="match status" value="1"/>
</dbReference>
<keyword evidence="4" id="KW-0802">TPR repeat</keyword>
<sequence>MSGTAVLIAVMLVITVLAALNLARPLWTRRDPQAAQRRASNIAAYRQRLIEIDQELAAGLIPADQAQAVRDEAGARLLDDVDHRDLPASPVGNRPVPPRRRAAVLLLLVVAVFSAGYYYSQGTWQQQRLVAGEVQPPPVTAEDVEQMLATLRARLDSAPDDAEGWAMLGRAYFMTRRYPESAQAYAQVNRITQSRNPDALTGEAEALAMAGNRELSGRPRELFEQALALEPQQPKALWYGGLAAAQAGDTALARQRWTALLQQPLPDELRTVLTEQLAAIDGSAPALTAAPAISPPSATPPAVRLRVQLLLAQGMLAQVPADAVLMVFARAEQGPPMPVAVYRGAATPLPSEVILDDSMAVMPTMKLSQFDRWIVTARIGRTGQAKAESGDLQGSVVVGRDQAGEPLTLTIDQRIP</sequence>
<evidence type="ECO:0000256" key="5">
    <source>
        <dbReference type="SAM" id="Phobius"/>
    </source>
</evidence>
<dbReference type="InterPro" id="IPR011990">
    <property type="entry name" value="TPR-like_helical_dom_sf"/>
</dbReference>
<evidence type="ECO:0000259" key="7">
    <source>
        <dbReference type="Pfam" id="PF23914"/>
    </source>
</evidence>
<keyword evidence="5" id="KW-1133">Transmembrane helix</keyword>
<evidence type="ECO:0000313" key="8">
    <source>
        <dbReference type="EMBL" id="SHH29190.1"/>
    </source>
</evidence>
<dbReference type="GO" id="GO:0030313">
    <property type="term" value="C:cell envelope"/>
    <property type="evidence" value="ECO:0007669"/>
    <property type="project" value="UniProtKB-SubCell"/>
</dbReference>
<dbReference type="EMBL" id="FQWZ01000008">
    <property type="protein sequence ID" value="SHH29190.1"/>
    <property type="molecule type" value="Genomic_DNA"/>
</dbReference>
<keyword evidence="5" id="KW-0812">Transmembrane</keyword>
<dbReference type="Pfam" id="PF23914">
    <property type="entry name" value="TPR_CcmH_CycH"/>
    <property type="match status" value="1"/>
</dbReference>
<feature type="transmembrane region" description="Helical" evidence="5">
    <location>
        <begin position="102"/>
        <end position="119"/>
    </location>
</feature>
<dbReference type="Proteomes" id="UP000199758">
    <property type="component" value="Unassembled WGS sequence"/>
</dbReference>